<dbReference type="EMBL" id="KB822706">
    <property type="protein sequence ID" value="ETI22677.1"/>
    <property type="molecule type" value="Genomic_DNA"/>
</dbReference>
<organism evidence="2 3">
    <name type="scientific">Cladophialophora carrionii CBS 160.54</name>
    <dbReference type="NCBI Taxonomy" id="1279043"/>
    <lineage>
        <taxon>Eukaryota</taxon>
        <taxon>Fungi</taxon>
        <taxon>Dikarya</taxon>
        <taxon>Ascomycota</taxon>
        <taxon>Pezizomycotina</taxon>
        <taxon>Eurotiomycetes</taxon>
        <taxon>Chaetothyriomycetidae</taxon>
        <taxon>Chaetothyriales</taxon>
        <taxon>Herpotrichiellaceae</taxon>
        <taxon>Cladophialophora</taxon>
    </lineage>
</organism>
<dbReference type="AlphaFoldDB" id="V9D9M9"/>
<dbReference type="VEuPathDB" id="FungiDB:G647_06753"/>
<evidence type="ECO:0000259" key="1">
    <source>
        <dbReference type="Pfam" id="PF25534"/>
    </source>
</evidence>
<protein>
    <recommendedName>
        <fullName evidence="1">DUF7918 domain-containing protein</fullName>
    </recommendedName>
</protein>
<dbReference type="HOGENOM" id="CLU_1372049_0_0_1"/>
<dbReference type="Pfam" id="PF25534">
    <property type="entry name" value="DUF7918"/>
    <property type="match status" value="1"/>
</dbReference>
<accession>V9D9M9</accession>
<dbReference type="RefSeq" id="XP_008729294.1">
    <property type="nucleotide sequence ID" value="XM_008731072.1"/>
</dbReference>
<evidence type="ECO:0000313" key="2">
    <source>
        <dbReference type="EMBL" id="ETI22677.1"/>
    </source>
</evidence>
<dbReference type="PANTHER" id="PTHR36223:SF1">
    <property type="entry name" value="TRANSCRIPTION ELONGATION FACTOR EAF N-TERMINAL DOMAIN-CONTAINING PROTEIN"/>
    <property type="match status" value="1"/>
</dbReference>
<name>V9D9M9_9EURO</name>
<proteinExistence type="predicted"/>
<reference evidence="2 3" key="1">
    <citation type="submission" date="2013-03" db="EMBL/GenBank/DDBJ databases">
        <title>The Genome Sequence of Cladophialophora carrionii CBS 160.54.</title>
        <authorList>
            <consortium name="The Broad Institute Genomics Platform"/>
            <person name="Cuomo C."/>
            <person name="de Hoog S."/>
            <person name="Gorbushina A."/>
            <person name="Walker B."/>
            <person name="Young S.K."/>
            <person name="Zeng Q."/>
            <person name="Gargeya S."/>
            <person name="Fitzgerald M."/>
            <person name="Haas B."/>
            <person name="Abouelleil A."/>
            <person name="Allen A.W."/>
            <person name="Alvarado L."/>
            <person name="Arachchi H.M."/>
            <person name="Berlin A.M."/>
            <person name="Chapman S.B."/>
            <person name="Gainer-Dewar J."/>
            <person name="Goldberg J."/>
            <person name="Griggs A."/>
            <person name="Gujja S."/>
            <person name="Hansen M."/>
            <person name="Howarth C."/>
            <person name="Imamovic A."/>
            <person name="Ireland A."/>
            <person name="Larimer J."/>
            <person name="McCowan C."/>
            <person name="Murphy C."/>
            <person name="Pearson M."/>
            <person name="Poon T.W."/>
            <person name="Priest M."/>
            <person name="Roberts A."/>
            <person name="Saif S."/>
            <person name="Shea T."/>
            <person name="Sisk P."/>
            <person name="Sykes S."/>
            <person name="Wortman J."/>
            <person name="Nusbaum C."/>
            <person name="Birren B."/>
        </authorList>
    </citation>
    <scope>NUCLEOTIDE SEQUENCE [LARGE SCALE GENOMIC DNA]</scope>
    <source>
        <strain evidence="2 3">CBS 160.54</strain>
    </source>
</reference>
<dbReference type="Proteomes" id="UP000030678">
    <property type="component" value="Unassembled WGS sequence"/>
</dbReference>
<evidence type="ECO:0000313" key="3">
    <source>
        <dbReference type="Proteomes" id="UP000030678"/>
    </source>
</evidence>
<sequence length="199" mass="22585">MPILDKFEVQVFVAGTRAEEFDDDDEEGGTSRRSQEITKYIEAVSGAFFEFKFFAEANYRITYEQAISFTVFVDGERIIGTYMQGEDFQDATADGTRVEGSCSGRFSMESTGSKLYKFQFADLETRDLELDDDVSSFKEKYGDLGTLKVEVWRITLLDAWPARDYTRKDLETVPEKALKGRPLDVATRSVQAVLSTGFR</sequence>
<dbReference type="GeneID" id="19985246"/>
<dbReference type="InterPro" id="IPR057678">
    <property type="entry name" value="DUF7918"/>
</dbReference>
<feature type="domain" description="DUF7918" evidence="1">
    <location>
        <begin position="7"/>
        <end position="189"/>
    </location>
</feature>
<dbReference type="OrthoDB" id="3364132at2759"/>
<dbReference type="PANTHER" id="PTHR36223">
    <property type="entry name" value="BETA-LACTAMASE-TYPE TRANSPEPTIDASE FOLD DOMAIN CONTAINING PROTEIN"/>
    <property type="match status" value="1"/>
</dbReference>
<gene>
    <name evidence="2" type="ORF">G647_06753</name>
</gene>